<keyword evidence="12" id="KW-1185">Reference proteome</keyword>
<dbReference type="NCBIfam" id="NF000282">
    <property type="entry name" value="RND_permease_1"/>
    <property type="match status" value="1"/>
</dbReference>
<evidence type="ECO:0000256" key="6">
    <source>
        <dbReference type="ARBA" id="ARBA00022692"/>
    </source>
</evidence>
<evidence type="ECO:0000256" key="10">
    <source>
        <dbReference type="SAM" id="MobiDB-lite"/>
    </source>
</evidence>
<keyword evidence="4" id="KW-1003">Cell membrane</keyword>
<evidence type="ECO:0000256" key="3">
    <source>
        <dbReference type="ARBA" id="ARBA00022448"/>
    </source>
</evidence>
<comment type="similarity">
    <text evidence="2 9">Belongs to the resistance-nodulation-cell division (RND) (TC 2.A.6) family.</text>
</comment>
<feature type="transmembrane region" description="Helical" evidence="9">
    <location>
        <begin position="434"/>
        <end position="454"/>
    </location>
</feature>
<dbReference type="PANTHER" id="PTHR32063:SF10">
    <property type="entry name" value="EFFLUX PUMP MEMBRANE TRANSPORTER"/>
    <property type="match status" value="1"/>
</dbReference>
<organism evidence="11 12">
    <name type="scientific">Kaistia hirudinis</name>
    <dbReference type="NCBI Taxonomy" id="1293440"/>
    <lineage>
        <taxon>Bacteria</taxon>
        <taxon>Pseudomonadati</taxon>
        <taxon>Pseudomonadota</taxon>
        <taxon>Alphaproteobacteria</taxon>
        <taxon>Hyphomicrobiales</taxon>
        <taxon>Kaistiaceae</taxon>
        <taxon>Kaistia</taxon>
    </lineage>
</organism>
<comment type="subcellular location">
    <subcellularLocation>
        <location evidence="1 9">Cell inner membrane</location>
        <topology evidence="1 9">Multi-pass membrane protein</topology>
    </subcellularLocation>
</comment>
<dbReference type="PANTHER" id="PTHR32063">
    <property type="match status" value="1"/>
</dbReference>
<dbReference type="InterPro" id="IPR027463">
    <property type="entry name" value="AcrB_DN_DC_subdom"/>
</dbReference>
<feature type="transmembrane region" description="Helical" evidence="9">
    <location>
        <begin position="392"/>
        <end position="413"/>
    </location>
</feature>
<comment type="caution">
    <text evidence="9">Lacks conserved residue(s) required for the propagation of feature annotation.</text>
</comment>
<evidence type="ECO:0000256" key="9">
    <source>
        <dbReference type="RuleBase" id="RU364070"/>
    </source>
</evidence>
<dbReference type="RefSeq" id="WP_183400085.1">
    <property type="nucleotide sequence ID" value="NZ_JACIDS010000004.1"/>
</dbReference>
<feature type="transmembrane region" description="Helical" evidence="9">
    <location>
        <begin position="340"/>
        <end position="359"/>
    </location>
</feature>
<dbReference type="Gene3D" id="3.30.70.1430">
    <property type="entry name" value="Multidrug efflux transporter AcrB pore domain"/>
    <property type="match status" value="2"/>
</dbReference>
<dbReference type="GO" id="GO:0005886">
    <property type="term" value="C:plasma membrane"/>
    <property type="evidence" value="ECO:0007669"/>
    <property type="project" value="UniProtKB-SubCell"/>
</dbReference>
<evidence type="ECO:0000313" key="11">
    <source>
        <dbReference type="EMBL" id="MBB3932460.1"/>
    </source>
</evidence>
<dbReference type="Gene3D" id="3.30.70.1440">
    <property type="entry name" value="Multidrug efflux transporter AcrB pore domain"/>
    <property type="match status" value="1"/>
</dbReference>
<evidence type="ECO:0000256" key="2">
    <source>
        <dbReference type="ARBA" id="ARBA00010942"/>
    </source>
</evidence>
<dbReference type="GO" id="GO:0042910">
    <property type="term" value="F:xenobiotic transmembrane transporter activity"/>
    <property type="evidence" value="ECO:0007669"/>
    <property type="project" value="TreeGrafter"/>
</dbReference>
<proteinExistence type="inferred from homology"/>
<dbReference type="FunFam" id="3.30.70.1430:FF:000001">
    <property type="entry name" value="Efflux pump membrane transporter"/>
    <property type="match status" value="1"/>
</dbReference>
<gene>
    <name evidence="11" type="ORF">GGR25_003518</name>
</gene>
<dbReference type="EMBL" id="JACIDS010000004">
    <property type="protein sequence ID" value="MBB3932460.1"/>
    <property type="molecule type" value="Genomic_DNA"/>
</dbReference>
<dbReference type="Proteomes" id="UP000553963">
    <property type="component" value="Unassembled WGS sequence"/>
</dbReference>
<dbReference type="InterPro" id="IPR001036">
    <property type="entry name" value="Acrflvin-R"/>
</dbReference>
<evidence type="ECO:0000256" key="5">
    <source>
        <dbReference type="ARBA" id="ARBA00022519"/>
    </source>
</evidence>
<keyword evidence="6 9" id="KW-0812">Transmembrane</keyword>
<feature type="transmembrane region" description="Helical" evidence="9">
    <location>
        <begin position="864"/>
        <end position="883"/>
    </location>
</feature>
<dbReference type="SUPFAM" id="SSF82714">
    <property type="entry name" value="Multidrug efflux transporter AcrB TolC docking domain, DN and DC subdomains"/>
    <property type="match status" value="2"/>
</dbReference>
<protein>
    <recommendedName>
        <fullName evidence="9">Efflux pump membrane transporter</fullName>
    </recommendedName>
</protein>
<dbReference type="SUPFAM" id="SSF82693">
    <property type="entry name" value="Multidrug efflux transporter AcrB pore domain, PN1, PN2, PC1 and PC2 subdomains"/>
    <property type="match status" value="3"/>
</dbReference>
<feature type="transmembrane region" description="Helical" evidence="9">
    <location>
        <begin position="890"/>
        <end position="910"/>
    </location>
</feature>
<dbReference type="InterPro" id="IPR004764">
    <property type="entry name" value="MdtF-like"/>
</dbReference>
<feature type="transmembrane region" description="Helical" evidence="9">
    <location>
        <begin position="916"/>
        <end position="939"/>
    </location>
</feature>
<evidence type="ECO:0000256" key="8">
    <source>
        <dbReference type="ARBA" id="ARBA00023136"/>
    </source>
</evidence>
<keyword evidence="8 9" id="KW-0472">Membrane</keyword>
<dbReference type="SUPFAM" id="SSF82866">
    <property type="entry name" value="Multidrug efflux transporter AcrB transmembrane domain"/>
    <property type="match status" value="2"/>
</dbReference>
<dbReference type="NCBIfam" id="TIGR00915">
    <property type="entry name" value="2A0602"/>
    <property type="match status" value="1"/>
</dbReference>
<dbReference type="PRINTS" id="PR00702">
    <property type="entry name" value="ACRIFLAVINRP"/>
</dbReference>
<feature type="transmembrane region" description="Helical" evidence="9">
    <location>
        <begin position="960"/>
        <end position="981"/>
    </location>
</feature>
<feature type="transmembrane region" description="Helical" evidence="9">
    <location>
        <begin position="539"/>
        <end position="556"/>
    </location>
</feature>
<evidence type="ECO:0000256" key="7">
    <source>
        <dbReference type="ARBA" id="ARBA00022989"/>
    </source>
</evidence>
<keyword evidence="3 9" id="KW-0813">Transport</keyword>
<evidence type="ECO:0000313" key="12">
    <source>
        <dbReference type="Proteomes" id="UP000553963"/>
    </source>
</evidence>
<keyword evidence="5 9" id="KW-0997">Cell inner membrane</keyword>
<feature type="transmembrane region" description="Helical" evidence="9">
    <location>
        <begin position="993"/>
        <end position="1019"/>
    </location>
</feature>
<evidence type="ECO:0000256" key="1">
    <source>
        <dbReference type="ARBA" id="ARBA00004429"/>
    </source>
</evidence>
<evidence type="ECO:0000256" key="4">
    <source>
        <dbReference type="ARBA" id="ARBA00022475"/>
    </source>
</evidence>
<feature type="transmembrane region" description="Helical" evidence="9">
    <location>
        <begin position="366"/>
        <end position="386"/>
    </location>
</feature>
<dbReference type="Gene3D" id="3.30.2090.10">
    <property type="entry name" value="Multidrug efflux transporter AcrB TolC docking domain, DN and DC subdomains"/>
    <property type="match status" value="2"/>
</dbReference>
<dbReference type="Pfam" id="PF00873">
    <property type="entry name" value="ACR_tran"/>
    <property type="match status" value="1"/>
</dbReference>
<dbReference type="AlphaFoldDB" id="A0A840AQ22"/>
<dbReference type="Gene3D" id="1.20.1640.10">
    <property type="entry name" value="Multidrug efflux transporter AcrB transmembrane domain"/>
    <property type="match status" value="2"/>
</dbReference>
<dbReference type="Gene3D" id="3.30.70.1320">
    <property type="entry name" value="Multidrug efflux transporter AcrB pore domain like"/>
    <property type="match status" value="1"/>
</dbReference>
<dbReference type="FunFam" id="1.20.1640.10:FF:000001">
    <property type="entry name" value="Efflux pump membrane transporter"/>
    <property type="match status" value="1"/>
</dbReference>
<comment type="caution">
    <text evidence="11">The sequence shown here is derived from an EMBL/GenBank/DDBJ whole genome shotgun (WGS) entry which is preliminary data.</text>
</comment>
<feature type="transmembrane region" description="Helical" evidence="9">
    <location>
        <begin position="474"/>
        <end position="497"/>
    </location>
</feature>
<sequence length="1053" mass="111343">MPQFFINRPVFAWVIAIFIVLAGIAAIPQLPVSRFPVIAPPSISINATYPGAGPQTITASVTAPIERELTAVKNVLYFESSSDSVGNASITVTFKPGTDPELAQIDVQNRLKAVEQRLPEPVRRTGLSVEAATSGFLMIVSLRSEGGKADSLALEDYLARRLAPELKRIPGVGRVQSFGSEAAMRVWIDPARLVSYSLSVADITQAIQSQNVQVAPGRLGEAPAVPGQTISVPLSLSGQLRTPAEFSAIVLRSNPDGSKLTLGDVAKVEIGAQTMGFSIFDGGKPATAAAIQLAPGANAVRTSESVRARLAELAPSMPDGVAYAVSYDTAPFVKLSISKVVQTLAEAMVLVFLIMLLFLQNVRYTLIPAIVAPIALLGTFAVMWAIGYSINVLTMFGMVLAIGIIVDDAIVVVENVERLMATEGLSPRAATRRAMREITGAVVGITLVLTAVFLPMGLASGSVGAIYRQFTVSLAVSILFSAFLALSLTPALCATILKPVTPHHERKGFFAWFNRGFDRLTGRYTTGVGWLVKRAGRVMLVYGVLVGALVLGYRTLPTAFVPDEDQGTFMTSFTLPADATAERTRALVERFDRHAATRLDIANNLSIMGFGFSGSGPNAAMAFTTLRDFDARSGSTDAEIAAVEQAMQEATEGEVLVLKPPAIEELGTTSGVALRLVDRAGAGPAALRDASDKLVALAGKSALLRNVRLDGLPNGPGVDLRVDRQKAGALGVSFSSISDLLAATMSPTYVNDFPRAGSLQQVILQAQAKDRMQVEDVLKLHVRNEKGGMVPLSEVVTAEWSVGPLQLNRYNGYPSLSLSGDAAPGVSSGTAMREIDRIATKLPAGFAVEWTGQSFQERQSGAQAPLLVVVSLVVVFLVLAALYESWAIPLSVMLVVPLGILGAVAAVHLRGLENDVFFKVGLITLIGLSAKNAVLIVEFARKLLKEGHPLREAAVEAARLRLRPIVMTSLAFTLGIVPLVIAKGPSSETQNALGTGLFGGMISATVLAVVFVPVFFTLVMRLAARKGSRLVVASPTGRSSASPVIESGTGKHP</sequence>
<name>A0A840AQ22_9HYPH</name>
<feature type="region of interest" description="Disordered" evidence="10">
    <location>
        <begin position="1034"/>
        <end position="1053"/>
    </location>
</feature>
<reference evidence="11 12" key="1">
    <citation type="submission" date="2020-08" db="EMBL/GenBank/DDBJ databases">
        <title>Genomic Encyclopedia of Type Strains, Phase IV (KMG-IV): sequencing the most valuable type-strain genomes for metagenomic binning, comparative biology and taxonomic classification.</title>
        <authorList>
            <person name="Goeker M."/>
        </authorList>
    </citation>
    <scope>NUCLEOTIDE SEQUENCE [LARGE SCALE GENOMIC DNA]</scope>
    <source>
        <strain evidence="11 12">DSM 25966</strain>
    </source>
</reference>
<dbReference type="GO" id="GO:0009636">
    <property type="term" value="P:response to toxic substance"/>
    <property type="evidence" value="ECO:0007669"/>
    <property type="project" value="UniProtKB-ARBA"/>
</dbReference>
<accession>A0A840AQ22</accession>
<keyword evidence="7 9" id="KW-1133">Transmembrane helix</keyword>
<dbReference type="GO" id="GO:0015562">
    <property type="term" value="F:efflux transmembrane transporter activity"/>
    <property type="evidence" value="ECO:0007669"/>
    <property type="project" value="InterPro"/>
</dbReference>